<dbReference type="Pfam" id="PF03372">
    <property type="entry name" value="Exo_endo_phos"/>
    <property type="match status" value="1"/>
</dbReference>
<evidence type="ECO:0000313" key="2">
    <source>
        <dbReference type="EMBL" id="CAH9053089.1"/>
    </source>
</evidence>
<name>A0A9W4QTY5_9GAMM</name>
<protein>
    <recommendedName>
        <fullName evidence="1">Endonuclease/exonuclease/phosphatase domain-containing protein</fullName>
    </recommendedName>
</protein>
<dbReference type="AlphaFoldDB" id="A0A9W4QTY5"/>
<sequence length="382" mass="42795">MQGSHAFINVKVASFNVSMEANNYIEEGDATQSINLALPRALASAEHQQIKNIAEIIQRVQPDILLLNEFDYLENTKIGINAFQNKYLSVSQQGHAPIYYPYIYLAPVNTGVKTPFQSANSRLTHYGFGKYPGQYGMVVLSKYPIENQQTRTFQQFLWQDMPDNLMPVDSVGNSWYSKAEKKHMRLSSKSHWDIPVNICNKQLNILASHPTPPVFDGDEDRNGRRNHDEIRFWKDYITANSESYHYDDQGKKGGIVESTSFVIVGDLNASAVEGSAHPNAMRQLLTHSRINDYPAPTSEGGALNKPDNPNAASHTASWGMRADYVIPSSELKVIDSGVFWPKADNEASRLVSSRSASSDHRLVWATLALKLKDKECNNDSLN</sequence>
<evidence type="ECO:0000313" key="3">
    <source>
        <dbReference type="Proteomes" id="UP001152467"/>
    </source>
</evidence>
<dbReference type="InterPro" id="IPR005135">
    <property type="entry name" value="Endo/exonuclease/phosphatase"/>
</dbReference>
<dbReference type="Gene3D" id="3.60.10.10">
    <property type="entry name" value="Endonuclease/exonuclease/phosphatase"/>
    <property type="match status" value="1"/>
</dbReference>
<accession>A0A9W4QTY5</accession>
<comment type="caution">
    <text evidence="2">The sequence shown here is derived from an EMBL/GenBank/DDBJ whole genome shotgun (WGS) entry which is preliminary data.</text>
</comment>
<proteinExistence type="predicted"/>
<evidence type="ECO:0000259" key="1">
    <source>
        <dbReference type="Pfam" id="PF03372"/>
    </source>
</evidence>
<dbReference type="EMBL" id="CAMAPC010000003">
    <property type="protein sequence ID" value="CAH9053089.1"/>
    <property type="molecule type" value="Genomic_DNA"/>
</dbReference>
<dbReference type="SUPFAM" id="SSF56219">
    <property type="entry name" value="DNase I-like"/>
    <property type="match status" value="1"/>
</dbReference>
<dbReference type="GO" id="GO:0003824">
    <property type="term" value="F:catalytic activity"/>
    <property type="evidence" value="ECO:0007669"/>
    <property type="project" value="InterPro"/>
</dbReference>
<gene>
    <name evidence="2" type="ORF">PSECIP111854_01101</name>
</gene>
<organism evidence="2 3">
    <name type="scientific">Pseudoalteromonas holothuriae</name>
    <dbReference type="NCBI Taxonomy" id="2963714"/>
    <lineage>
        <taxon>Bacteria</taxon>
        <taxon>Pseudomonadati</taxon>
        <taxon>Pseudomonadota</taxon>
        <taxon>Gammaproteobacteria</taxon>
        <taxon>Alteromonadales</taxon>
        <taxon>Pseudoalteromonadaceae</taxon>
        <taxon>Pseudoalteromonas</taxon>
    </lineage>
</organism>
<keyword evidence="3" id="KW-1185">Reference proteome</keyword>
<dbReference type="Proteomes" id="UP001152467">
    <property type="component" value="Unassembled WGS sequence"/>
</dbReference>
<feature type="domain" description="Endonuclease/exonuclease/phosphatase" evidence="1">
    <location>
        <begin position="14"/>
        <end position="360"/>
    </location>
</feature>
<reference evidence="2" key="1">
    <citation type="submission" date="2022-07" db="EMBL/GenBank/DDBJ databases">
        <authorList>
            <person name="Criscuolo A."/>
        </authorList>
    </citation>
    <scope>NUCLEOTIDE SEQUENCE</scope>
    <source>
        <strain evidence="2">CIP111854</strain>
    </source>
</reference>
<dbReference type="InterPro" id="IPR036691">
    <property type="entry name" value="Endo/exonu/phosph_ase_sf"/>
</dbReference>